<feature type="repeat" description="PPR" evidence="4">
    <location>
        <begin position="242"/>
        <end position="272"/>
    </location>
</feature>
<dbReference type="Pfam" id="PF13041">
    <property type="entry name" value="PPR_2"/>
    <property type="match status" value="2"/>
</dbReference>
<dbReference type="FunFam" id="1.25.40.10:FF:001214">
    <property type="entry name" value="Pentatricopeptide repeat-containing protein At2g20540"/>
    <property type="match status" value="1"/>
</dbReference>
<dbReference type="Proteomes" id="UP000626092">
    <property type="component" value="Unassembled WGS sequence"/>
</dbReference>
<evidence type="ECO:0000256" key="1">
    <source>
        <dbReference type="ARBA" id="ARBA00006643"/>
    </source>
</evidence>
<dbReference type="InterPro" id="IPR046848">
    <property type="entry name" value="E_motif"/>
</dbReference>
<dbReference type="GO" id="GO:0003723">
    <property type="term" value="F:RNA binding"/>
    <property type="evidence" value="ECO:0007669"/>
    <property type="project" value="InterPro"/>
</dbReference>
<evidence type="ECO:0000256" key="2">
    <source>
        <dbReference type="ARBA" id="ARBA00022737"/>
    </source>
</evidence>
<feature type="repeat" description="PPR" evidence="4">
    <location>
        <begin position="274"/>
        <end position="308"/>
    </location>
</feature>
<comment type="caution">
    <text evidence="5">The sequence shown here is derived from an EMBL/GenBank/DDBJ whole genome shotgun (WGS) entry which is preliminary data.</text>
</comment>
<dbReference type="PANTHER" id="PTHR47926:SF430">
    <property type="entry name" value="PENTATRICOPEPTIDE REPEAT-CONTAINING PROTEIN"/>
    <property type="match status" value="1"/>
</dbReference>
<evidence type="ECO:0000313" key="5">
    <source>
        <dbReference type="EMBL" id="KAF7152621.1"/>
    </source>
</evidence>
<accession>A0A834HRA9</accession>
<dbReference type="OrthoDB" id="185373at2759"/>
<dbReference type="InterPro" id="IPR011990">
    <property type="entry name" value="TPR-like_helical_dom_sf"/>
</dbReference>
<dbReference type="FunFam" id="1.25.40.10:FF:000333">
    <property type="entry name" value="Pentatricopeptide repeat-containing protein"/>
    <property type="match status" value="1"/>
</dbReference>
<evidence type="ECO:0000313" key="6">
    <source>
        <dbReference type="Proteomes" id="UP000626092"/>
    </source>
</evidence>
<dbReference type="EMBL" id="WJXA01000001">
    <property type="protein sequence ID" value="KAF7152621.1"/>
    <property type="molecule type" value="Genomic_DNA"/>
</dbReference>
<organism evidence="5 6">
    <name type="scientific">Rhododendron simsii</name>
    <name type="common">Sims's rhododendron</name>
    <dbReference type="NCBI Taxonomy" id="118357"/>
    <lineage>
        <taxon>Eukaryota</taxon>
        <taxon>Viridiplantae</taxon>
        <taxon>Streptophyta</taxon>
        <taxon>Embryophyta</taxon>
        <taxon>Tracheophyta</taxon>
        <taxon>Spermatophyta</taxon>
        <taxon>Magnoliopsida</taxon>
        <taxon>eudicotyledons</taxon>
        <taxon>Gunneridae</taxon>
        <taxon>Pentapetalae</taxon>
        <taxon>asterids</taxon>
        <taxon>Ericales</taxon>
        <taxon>Ericaceae</taxon>
        <taxon>Ericoideae</taxon>
        <taxon>Rhodoreae</taxon>
        <taxon>Rhododendron</taxon>
    </lineage>
</organism>
<evidence type="ECO:0000256" key="3">
    <source>
        <dbReference type="ARBA" id="ARBA00061659"/>
    </source>
</evidence>
<reference evidence="5" key="1">
    <citation type="submission" date="2019-11" db="EMBL/GenBank/DDBJ databases">
        <authorList>
            <person name="Liu Y."/>
            <person name="Hou J."/>
            <person name="Li T.-Q."/>
            <person name="Guan C.-H."/>
            <person name="Wu X."/>
            <person name="Wu H.-Z."/>
            <person name="Ling F."/>
            <person name="Zhang R."/>
            <person name="Shi X.-G."/>
            <person name="Ren J.-P."/>
            <person name="Chen E.-F."/>
            <person name="Sun J.-M."/>
        </authorList>
    </citation>
    <scope>NUCLEOTIDE SEQUENCE</scope>
    <source>
        <strain evidence="5">Adult_tree_wgs_1</strain>
        <tissue evidence="5">Leaves</tissue>
    </source>
</reference>
<name>A0A834HRA9_RHOSS</name>
<dbReference type="NCBIfam" id="TIGR00756">
    <property type="entry name" value="PPR"/>
    <property type="match status" value="6"/>
</dbReference>
<comment type="similarity">
    <text evidence="3">Belongs to the PPR family. PCMP-E subfamily.</text>
</comment>
<keyword evidence="2" id="KW-0677">Repeat</keyword>
<comment type="similarity">
    <text evidence="1">Belongs to the PPR family. PCMP-H subfamily.</text>
</comment>
<dbReference type="PROSITE" id="PS51375">
    <property type="entry name" value="PPR"/>
    <property type="match status" value="4"/>
</dbReference>
<gene>
    <name evidence="5" type="ORF">RHSIM_Rhsim01G0242000</name>
</gene>
<dbReference type="Pfam" id="PF12854">
    <property type="entry name" value="PPR_1"/>
    <property type="match status" value="1"/>
</dbReference>
<dbReference type="GO" id="GO:0009451">
    <property type="term" value="P:RNA modification"/>
    <property type="evidence" value="ECO:0007669"/>
    <property type="project" value="InterPro"/>
</dbReference>
<feature type="repeat" description="PPR" evidence="4">
    <location>
        <begin position="180"/>
        <end position="214"/>
    </location>
</feature>
<sequence length="611" mass="68779">MNSIPRPLPSLASDYLTFVLSTNNLLNLRQLQQIHAQLLTNGRLSSTPLLTTFLTSYYRTHKTNHYPLLFLRNLPKPNNPFLWNSMVQLSLESENWLDFLGFYNGLRENYLFPNKSLVSLIFRACSGLCATHLGESFRCQLLKMGILFDVVLQTGLVDFYAKVGDMRSAEKVFEEMTGRDVVANNVMLSGFTKHGLVKEARRLFDSMQERDSCSWNSMITCYCKLGQIDSARLMFDRSPVKDVVSWNAIIDGYCKMGQLMNAEELFVRMGSVKNSVTWNTMIAGYVQSREFGRAMRAFLQMQAENVKPTEVTMVSLLSACAHLGAIDMGEWVHAYIRSKDFKVDVVLGNALIDMYCKCGSIEAALDVFHGLTVKNIFCWNSVIVGLGMHGYGEAAVNAFIAMEKENLKPDEVTFVGLLSGCSHSGLVSAGRRYFSHMSSVYGIQPGIEHYGCMVDLLGRAGLLQEALDVIKTMPMKANSVVWGALLRACRVHKDTKFIEQVTQYLLELETNDEGNYVVLSNLYASLNRWDDVNFCRKLVTERGVRKTPGCSSIEVDNLVHEFVAGDPSRPEFSQFDVFSDEIQEKLKGHGHEPDKASFLHDIDEVEKESII</sequence>
<dbReference type="InterPro" id="IPR046960">
    <property type="entry name" value="PPR_At4g14850-like_plant"/>
</dbReference>
<dbReference type="AlphaFoldDB" id="A0A834HRA9"/>
<proteinExistence type="inferred from homology"/>
<dbReference type="PANTHER" id="PTHR47926">
    <property type="entry name" value="PENTATRICOPEPTIDE REPEAT-CONTAINING PROTEIN"/>
    <property type="match status" value="1"/>
</dbReference>
<dbReference type="InterPro" id="IPR002885">
    <property type="entry name" value="PPR_rpt"/>
</dbReference>
<dbReference type="Pfam" id="PF20431">
    <property type="entry name" value="E_motif"/>
    <property type="match status" value="1"/>
</dbReference>
<evidence type="ECO:0000256" key="4">
    <source>
        <dbReference type="PROSITE-ProRule" id="PRU00708"/>
    </source>
</evidence>
<dbReference type="Gene3D" id="1.25.40.10">
    <property type="entry name" value="Tetratricopeptide repeat domain"/>
    <property type="match status" value="3"/>
</dbReference>
<dbReference type="FunFam" id="1.25.40.10:FF:000184">
    <property type="entry name" value="Pentatricopeptide repeat-containing protein, chloroplastic"/>
    <property type="match status" value="1"/>
</dbReference>
<keyword evidence="6" id="KW-1185">Reference proteome</keyword>
<dbReference type="Pfam" id="PF01535">
    <property type="entry name" value="PPR"/>
    <property type="match status" value="5"/>
</dbReference>
<protein>
    <submittedName>
        <fullName evidence="5">Uncharacterized protein</fullName>
    </submittedName>
</protein>
<feature type="repeat" description="PPR" evidence="4">
    <location>
        <begin position="375"/>
        <end position="409"/>
    </location>
</feature>